<feature type="region of interest" description="Disordered" evidence="1">
    <location>
        <begin position="17"/>
        <end position="38"/>
    </location>
</feature>
<organism evidence="2 3">
    <name type="scientific">Lasiodiplodia theobromae</name>
    <dbReference type="NCBI Taxonomy" id="45133"/>
    <lineage>
        <taxon>Eukaryota</taxon>
        <taxon>Fungi</taxon>
        <taxon>Dikarya</taxon>
        <taxon>Ascomycota</taxon>
        <taxon>Pezizomycotina</taxon>
        <taxon>Dothideomycetes</taxon>
        <taxon>Dothideomycetes incertae sedis</taxon>
        <taxon>Botryosphaeriales</taxon>
        <taxon>Botryosphaeriaceae</taxon>
        <taxon>Lasiodiplodia</taxon>
    </lineage>
</organism>
<dbReference type="AlphaFoldDB" id="A0A5N5DEE0"/>
<dbReference type="PANTHER" id="PTHR48050:SF27">
    <property type="entry name" value="GLUCOSYLTRANSFERASE, PUTATIVE (AFU_ORTHOLOGUE AFUA_7G04880)-RELATED"/>
    <property type="match status" value="1"/>
</dbReference>
<dbReference type="InterPro" id="IPR050426">
    <property type="entry name" value="Glycosyltransferase_28"/>
</dbReference>
<dbReference type="EMBL" id="VCHE01000034">
    <property type="protein sequence ID" value="KAB2575364.1"/>
    <property type="molecule type" value="Genomic_DNA"/>
</dbReference>
<gene>
    <name evidence="2" type="ORF">DBV05_g6052</name>
</gene>
<protein>
    <submittedName>
        <fullName evidence="2">Uncharacterized protein</fullName>
    </submittedName>
</protein>
<evidence type="ECO:0000313" key="3">
    <source>
        <dbReference type="Proteomes" id="UP000325902"/>
    </source>
</evidence>
<name>A0A5N5DEE0_9PEZI</name>
<evidence type="ECO:0000313" key="2">
    <source>
        <dbReference type="EMBL" id="KAB2575364.1"/>
    </source>
</evidence>
<sequence length="169" mass="18175">MADNNWSLETTAASKLISAVSSTRSRPPSPSSSASKRERALYSDTVLIHRLPNQPFQGAVVAAAKSGPPPIPHKTLNADNLARAIRYCLTAEAAAAARAISEKMRPESGVKRAVESFHANLPLADMRCGMLPDRQACWKIKKCKLSKEAAGILVANARVELNDLPSEDD</sequence>
<dbReference type="OrthoDB" id="428159at2759"/>
<accession>A0A5N5DEE0</accession>
<comment type="caution">
    <text evidence="2">The sequence shown here is derived from an EMBL/GenBank/DDBJ whole genome shotgun (WGS) entry which is preliminary data.</text>
</comment>
<proteinExistence type="predicted"/>
<keyword evidence="3" id="KW-1185">Reference proteome</keyword>
<dbReference type="Proteomes" id="UP000325902">
    <property type="component" value="Unassembled WGS sequence"/>
</dbReference>
<evidence type="ECO:0000256" key="1">
    <source>
        <dbReference type="SAM" id="MobiDB-lite"/>
    </source>
</evidence>
<dbReference type="SUPFAM" id="SSF53756">
    <property type="entry name" value="UDP-Glycosyltransferase/glycogen phosphorylase"/>
    <property type="match status" value="1"/>
</dbReference>
<feature type="compositionally biased region" description="Low complexity" evidence="1">
    <location>
        <begin position="18"/>
        <end position="34"/>
    </location>
</feature>
<dbReference type="PANTHER" id="PTHR48050">
    <property type="entry name" value="STEROL 3-BETA-GLUCOSYLTRANSFERASE"/>
    <property type="match status" value="1"/>
</dbReference>
<reference evidence="2 3" key="1">
    <citation type="journal article" date="2019" name="Sci. Rep.">
        <title>A multi-omics analysis of the grapevine pathogen Lasiodiplodia theobromae reveals that temperature affects the expression of virulence- and pathogenicity-related genes.</title>
        <authorList>
            <person name="Felix C."/>
            <person name="Meneses R."/>
            <person name="Goncalves M.F.M."/>
            <person name="Tilleman L."/>
            <person name="Duarte A.S."/>
            <person name="Jorrin-Novo J.V."/>
            <person name="Van de Peer Y."/>
            <person name="Deforce D."/>
            <person name="Van Nieuwerburgh F."/>
            <person name="Esteves A.C."/>
            <person name="Alves A."/>
        </authorList>
    </citation>
    <scope>NUCLEOTIDE SEQUENCE [LARGE SCALE GENOMIC DNA]</scope>
    <source>
        <strain evidence="2 3">LA-SOL3</strain>
    </source>
</reference>